<dbReference type="Proteomes" id="UP000034680">
    <property type="component" value="Unassembled WGS sequence"/>
</dbReference>
<proteinExistence type="predicted"/>
<feature type="region of interest" description="Disordered" evidence="1">
    <location>
        <begin position="1"/>
        <end position="25"/>
    </location>
</feature>
<gene>
    <name evidence="2" type="ORF">UCDDA912_g05241</name>
</gene>
<accession>A0A0G2FL62</accession>
<dbReference type="EMBL" id="LCUC01000186">
    <property type="protein sequence ID" value="KKY34784.1"/>
    <property type="molecule type" value="Genomic_DNA"/>
</dbReference>
<sequence length="216" mass="25293">MAQSQPPHTVGRQSNVSTADSGVGLPTEIDMTAAREESWPEKKHLYGDLWSYIDRKRRHWLLTRDIELARPLQLRFLAFEADVMQEIHEIERQLDIRHRERAREMGGATGIVKMSWKLYMLKVMLSSRWRRHRLRGTWKRSRLGAKRKELSEDYVRAQIGRRTQVMAEVIWFANAEGVEDSDDGAYVRDGILNYIMTGYDSIFPISRDLEVDMART</sequence>
<feature type="compositionally biased region" description="Polar residues" evidence="1">
    <location>
        <begin position="1"/>
        <end position="20"/>
    </location>
</feature>
<protein>
    <submittedName>
        <fullName evidence="2">Uncharacterized protein</fullName>
    </submittedName>
</protein>
<organism evidence="2 3">
    <name type="scientific">Diaporthe ampelina</name>
    <dbReference type="NCBI Taxonomy" id="1214573"/>
    <lineage>
        <taxon>Eukaryota</taxon>
        <taxon>Fungi</taxon>
        <taxon>Dikarya</taxon>
        <taxon>Ascomycota</taxon>
        <taxon>Pezizomycotina</taxon>
        <taxon>Sordariomycetes</taxon>
        <taxon>Sordariomycetidae</taxon>
        <taxon>Diaporthales</taxon>
        <taxon>Diaporthaceae</taxon>
        <taxon>Diaporthe</taxon>
    </lineage>
</organism>
<comment type="caution">
    <text evidence="2">The sequence shown here is derived from an EMBL/GenBank/DDBJ whole genome shotgun (WGS) entry which is preliminary data.</text>
</comment>
<keyword evidence="3" id="KW-1185">Reference proteome</keyword>
<reference evidence="2 3" key="1">
    <citation type="submission" date="2015-05" db="EMBL/GenBank/DDBJ databases">
        <title>Distinctive expansion of gene families associated with plant cell wall degradation and secondary metabolism in the genomes of grapevine trunk pathogens.</title>
        <authorList>
            <person name="Lawrence D.P."/>
            <person name="Travadon R."/>
            <person name="Rolshausen P.E."/>
            <person name="Baumgartner K."/>
        </authorList>
    </citation>
    <scope>NUCLEOTIDE SEQUENCE [LARGE SCALE GENOMIC DNA]</scope>
    <source>
        <strain evidence="2">DA912</strain>
    </source>
</reference>
<evidence type="ECO:0000313" key="2">
    <source>
        <dbReference type="EMBL" id="KKY34784.1"/>
    </source>
</evidence>
<dbReference type="OrthoDB" id="5207951at2759"/>
<evidence type="ECO:0000313" key="3">
    <source>
        <dbReference type="Proteomes" id="UP000034680"/>
    </source>
</evidence>
<dbReference type="AlphaFoldDB" id="A0A0G2FL62"/>
<evidence type="ECO:0000256" key="1">
    <source>
        <dbReference type="SAM" id="MobiDB-lite"/>
    </source>
</evidence>
<name>A0A0G2FL62_9PEZI</name>
<reference evidence="2 3" key="2">
    <citation type="submission" date="2015-05" db="EMBL/GenBank/DDBJ databases">
        <authorList>
            <person name="Morales-Cruz A."/>
            <person name="Amrine K.C."/>
            <person name="Cantu D."/>
        </authorList>
    </citation>
    <scope>NUCLEOTIDE SEQUENCE [LARGE SCALE GENOMIC DNA]</scope>
    <source>
        <strain evidence="2">DA912</strain>
    </source>
</reference>